<dbReference type="EMBL" id="FOIQ01000003">
    <property type="protein sequence ID" value="SEW08166.1"/>
    <property type="molecule type" value="Genomic_DNA"/>
</dbReference>
<name>A0A1I0P1U6_9BACT</name>
<dbReference type="AlphaFoldDB" id="A0A1I0P1U6"/>
<feature type="coiled-coil region" evidence="6">
    <location>
        <begin position="97"/>
        <end position="162"/>
    </location>
</feature>
<organism evidence="8 9">
    <name type="scientific">Prevotella aff. ruminicola Tc2-24</name>
    <dbReference type="NCBI Taxonomy" id="81582"/>
    <lineage>
        <taxon>Bacteria</taxon>
        <taxon>Pseudomonadati</taxon>
        <taxon>Bacteroidota</taxon>
        <taxon>Bacteroidia</taxon>
        <taxon>Bacteroidales</taxon>
        <taxon>Prevotellaceae</taxon>
        <taxon>Prevotella</taxon>
    </lineage>
</organism>
<dbReference type="Gene3D" id="2.40.30.170">
    <property type="match status" value="1"/>
</dbReference>
<dbReference type="PANTHER" id="PTHR30469:SF33">
    <property type="entry name" value="SLR1207 PROTEIN"/>
    <property type="match status" value="1"/>
</dbReference>
<dbReference type="InterPro" id="IPR058795">
    <property type="entry name" value="LcnD_C"/>
</dbReference>
<keyword evidence="3" id="KW-0812">Transmembrane</keyword>
<dbReference type="InterPro" id="IPR006143">
    <property type="entry name" value="RND_pump_MFP"/>
</dbReference>
<keyword evidence="4" id="KW-1133">Transmembrane helix</keyword>
<evidence type="ECO:0000256" key="2">
    <source>
        <dbReference type="ARBA" id="ARBA00009477"/>
    </source>
</evidence>
<dbReference type="Gene3D" id="2.40.420.20">
    <property type="match status" value="1"/>
</dbReference>
<keyword evidence="6" id="KW-0175">Coiled coil</keyword>
<reference evidence="8 9" key="1">
    <citation type="submission" date="2016-10" db="EMBL/GenBank/DDBJ databases">
        <authorList>
            <person name="de Groot N.N."/>
        </authorList>
    </citation>
    <scope>NUCLEOTIDE SEQUENCE [LARGE SCALE GENOMIC DNA]</scope>
    <source>
        <strain evidence="8 9">TC2-24</strain>
    </source>
</reference>
<evidence type="ECO:0000259" key="7">
    <source>
        <dbReference type="Pfam" id="PF25940"/>
    </source>
</evidence>
<protein>
    <submittedName>
        <fullName evidence="8">HlyD family secretion protein</fullName>
    </submittedName>
</protein>
<dbReference type="Gene3D" id="2.40.50.100">
    <property type="match status" value="1"/>
</dbReference>
<keyword evidence="9" id="KW-1185">Reference proteome</keyword>
<evidence type="ECO:0000313" key="9">
    <source>
        <dbReference type="Proteomes" id="UP000199373"/>
    </source>
</evidence>
<keyword evidence="5" id="KW-0472">Membrane</keyword>
<dbReference type="Proteomes" id="UP000199373">
    <property type="component" value="Unassembled WGS sequence"/>
</dbReference>
<evidence type="ECO:0000256" key="1">
    <source>
        <dbReference type="ARBA" id="ARBA00004370"/>
    </source>
</evidence>
<dbReference type="NCBIfam" id="TIGR01730">
    <property type="entry name" value="RND_mfp"/>
    <property type="match status" value="1"/>
</dbReference>
<evidence type="ECO:0000256" key="4">
    <source>
        <dbReference type="ARBA" id="ARBA00022989"/>
    </source>
</evidence>
<gene>
    <name evidence="8" type="ORF">SAMN04487850_1531</name>
</gene>
<dbReference type="Pfam" id="PF25940">
    <property type="entry name" value="LcnD_C"/>
    <property type="match status" value="1"/>
</dbReference>
<proteinExistence type="inferred from homology"/>
<evidence type="ECO:0000313" key="8">
    <source>
        <dbReference type="EMBL" id="SEW08166.1"/>
    </source>
</evidence>
<dbReference type="SUPFAM" id="SSF111369">
    <property type="entry name" value="HlyD-like secretion proteins"/>
    <property type="match status" value="1"/>
</dbReference>
<feature type="domain" description="LcnD-like C-terminal" evidence="7">
    <location>
        <begin position="214"/>
        <end position="295"/>
    </location>
</feature>
<evidence type="ECO:0000256" key="3">
    <source>
        <dbReference type="ARBA" id="ARBA00022692"/>
    </source>
</evidence>
<dbReference type="RefSeq" id="WP_091915706.1">
    <property type="nucleotide sequence ID" value="NZ_FOIQ01000003.1"/>
</dbReference>
<comment type="similarity">
    <text evidence="2">Belongs to the membrane fusion protein (MFP) (TC 8.A.1) family.</text>
</comment>
<comment type="subcellular location">
    <subcellularLocation>
        <location evidence="1">Membrane</location>
    </subcellularLocation>
</comment>
<evidence type="ECO:0000256" key="6">
    <source>
        <dbReference type="SAM" id="Coils"/>
    </source>
</evidence>
<accession>A0A1I0P1U6</accession>
<sequence>MKTTKITIILFILLALGFVVFRMTTGKKHERVRIVQAEYRNIEKTLTISGTIIPEKEIEIKSTISGVLEKLSARVGEDVQPGTPIASVRYVKDPMEYKNLLNQLEVARTRLDNAELRFKSTQNLYRQKLIAPLEYENEKDELAILRLEYRSVESELKMLRGNYQQKEISNIITATGSGTILELPVKEGGSVMARGTLYEGTTIARLADMNSLVFKGDVLESDILKLSVGMPVKFTLSADKNIQFMGRIEVISPKGNVQDGVSRFQVTTTIDIPNNYRKYIKAGCTANATTIIEKKTKVLALEEKYFKFSYDSVYVEVQKDDGSFEKRFLKTGISDGTYTEIVSGLSAKDKIKDNKKNK</sequence>
<dbReference type="GO" id="GO:0015562">
    <property type="term" value="F:efflux transmembrane transporter activity"/>
    <property type="evidence" value="ECO:0007669"/>
    <property type="project" value="TreeGrafter"/>
</dbReference>
<evidence type="ECO:0000256" key="5">
    <source>
        <dbReference type="ARBA" id="ARBA00023136"/>
    </source>
</evidence>
<dbReference type="GO" id="GO:1990281">
    <property type="term" value="C:efflux pump complex"/>
    <property type="evidence" value="ECO:0007669"/>
    <property type="project" value="TreeGrafter"/>
</dbReference>
<dbReference type="PANTHER" id="PTHR30469">
    <property type="entry name" value="MULTIDRUG RESISTANCE PROTEIN MDTA"/>
    <property type="match status" value="1"/>
</dbReference>